<gene>
    <name evidence="3" type="primary">TDEL0D01500</name>
    <name evidence="3" type="ORF">TDEL_0D01500</name>
</gene>
<dbReference type="GO" id="GO:0005829">
    <property type="term" value="C:cytosol"/>
    <property type="evidence" value="ECO:0007669"/>
    <property type="project" value="TreeGrafter"/>
</dbReference>
<accession>G8ZSZ0</accession>
<dbReference type="AlphaFoldDB" id="G8ZSZ0"/>
<feature type="compositionally biased region" description="Basic and acidic residues" evidence="1">
    <location>
        <begin position="949"/>
        <end position="963"/>
    </location>
</feature>
<dbReference type="InterPro" id="IPR011022">
    <property type="entry name" value="Arrestin_C-like"/>
</dbReference>
<dbReference type="GO" id="GO:0031625">
    <property type="term" value="F:ubiquitin protein ligase binding"/>
    <property type="evidence" value="ECO:0007669"/>
    <property type="project" value="EnsemblFungi"/>
</dbReference>
<dbReference type="GO" id="GO:0005770">
    <property type="term" value="C:late endosome"/>
    <property type="evidence" value="ECO:0007669"/>
    <property type="project" value="EnsemblFungi"/>
</dbReference>
<evidence type="ECO:0000313" key="4">
    <source>
        <dbReference type="Proteomes" id="UP000005627"/>
    </source>
</evidence>
<dbReference type="FunCoup" id="G8ZSZ0">
    <property type="interactions" value="69"/>
</dbReference>
<sequence length="1018" mass="112663">MSELHCVFSPVFPVDKDVDVAQDAEPLAHTSSIQVFVQLAEPVVFIQGFHSSQQNDRPPSILRGSLVLRVLKPTKLKSVSLSFKGFSRTEWPEGIPPKRQDFVEINDIVNHTWPFYQAHNRNSYDQSARKSSSDGNLDADHAHLLHESGASLYKTLSQTASRKNKRQSVSSTNGISSLSLASNGGGDNRSITDAASGSGRSLSPMFLLRRATSPGPKADDHRTHRSSTTTSLISDLLSGTFSTPADTTSSNSSNSDNHHGNDHGNASGSGSEQFIFQPGEYIYTFEQAIPSSYPESVKADFGFVEYQLFVSIERFGAFKSNLTARLPVTLVRAQADTSVEETEPIAISRDWESQLHYDIVIASKDIILDAFLPIAFHFSPMDKVTLHRIRVYLTETMEYYCRNKKVHRMEPTKKFLLAEHDGPRLPGTSDSGALKAKNMGNLLLDEKSGDLVNKNFEYQVFVPSVLSNNQRLHPDTAFDNIKANHWIKLCLRLSKMVDGKRKHYEISIDSPIHVLHKLCSHANTLLPSYDSHITTNEQALSSCPKFGNTSDVNIYHDSNIFFPKEVLQSPMLSPEVHPLDLNLEQRSMTASPRSRRVRRDTRTEDTSMLLSPSFKANIYQPDQIQRELTSPQALPLSPMTSPPMRPLHPSEAPPAFESEVYSLPTLNNSGEMPRDPPSYGDVLKADGVESTYRSPNSVNQSIPKITFGRSEEHWMETPAFHRRVCHFKQKKVVDIHPRSNMKTAEDDDDDITSGFSFQGVSQASPNLPSAVLKSPAVKPLNLNVDVKRERAMSLTDNLPSTVRNASSSFNDMSAVLAGGNENSEESGLSRVATNCSKSSSFGKSPRSSMDSNTSFTNRTNMEPLLHHTETQRNVSVDDIVFQSRDSINNYANIPVDSSIDITALYDRNSNAWHPLQAGVDNALSPAVSPRNSIAVANSNQVLDDFKNALRDDNDLGNDGREDSVSTLRQSGETSGESSSGRTADSIQEPPRRPESGDKQLINHTDRETTYQSIDGGLN</sequence>
<feature type="region of interest" description="Disordered" evidence="1">
    <location>
        <begin position="157"/>
        <end position="270"/>
    </location>
</feature>
<feature type="compositionally biased region" description="Low complexity" evidence="1">
    <location>
        <begin position="226"/>
        <end position="255"/>
    </location>
</feature>
<dbReference type="InterPro" id="IPR014756">
    <property type="entry name" value="Ig_E-set"/>
</dbReference>
<dbReference type="RefSeq" id="XP_003680945.1">
    <property type="nucleotide sequence ID" value="XM_003680897.1"/>
</dbReference>
<feature type="compositionally biased region" description="Low complexity" evidence="1">
    <location>
        <begin position="836"/>
        <end position="848"/>
    </location>
</feature>
<protein>
    <recommendedName>
        <fullName evidence="2">Arrestin C-terminal-like domain-containing protein</fullName>
    </recommendedName>
</protein>
<dbReference type="EMBL" id="HE616745">
    <property type="protein sequence ID" value="CCE91734.1"/>
    <property type="molecule type" value="Genomic_DNA"/>
</dbReference>
<keyword evidence="4" id="KW-1185">Reference proteome</keyword>
<feature type="compositionally biased region" description="Polar residues" evidence="1">
    <location>
        <begin position="189"/>
        <end position="201"/>
    </location>
</feature>
<dbReference type="GO" id="GO:0070086">
    <property type="term" value="P:ubiquitin-dependent endocytosis"/>
    <property type="evidence" value="ECO:0007669"/>
    <property type="project" value="TreeGrafter"/>
</dbReference>
<dbReference type="Pfam" id="PF00339">
    <property type="entry name" value="Arrestin_N"/>
    <property type="match status" value="1"/>
</dbReference>
<reference evidence="3 4" key="1">
    <citation type="journal article" date="2011" name="Proc. Natl. Acad. Sci. U.S.A.">
        <title>Evolutionary erosion of yeast sex chromosomes by mating-type switching accidents.</title>
        <authorList>
            <person name="Gordon J.L."/>
            <person name="Armisen D."/>
            <person name="Proux-Wera E."/>
            <person name="Oheigeartaigh S.S."/>
            <person name="Byrne K.P."/>
            <person name="Wolfe K.H."/>
        </authorList>
    </citation>
    <scope>NUCLEOTIDE SEQUENCE [LARGE SCALE GENOMIC DNA]</scope>
    <source>
        <strain evidence="4">ATCC 10662 / CBS 1146 / NBRC 0425 / NCYC 2629 / NRRL Y-866</strain>
    </source>
</reference>
<dbReference type="Pfam" id="PF02752">
    <property type="entry name" value="Arrestin_C"/>
    <property type="match status" value="1"/>
</dbReference>
<dbReference type="HOGENOM" id="CLU_008578_0_1_1"/>
<dbReference type="InterPro" id="IPR050357">
    <property type="entry name" value="Arrestin_domain-protein"/>
</dbReference>
<dbReference type="eggNOG" id="KOG3780">
    <property type="taxonomic scope" value="Eukaryota"/>
</dbReference>
<dbReference type="PANTHER" id="PTHR11188:SF174">
    <property type="entry name" value="ARRESTIN-RELATED TRAFFICKING ADAPTER 10-RELATED"/>
    <property type="match status" value="1"/>
</dbReference>
<feature type="domain" description="Arrestin C-terminal-like" evidence="2">
    <location>
        <begin position="351"/>
        <end position="519"/>
    </location>
</feature>
<feature type="compositionally biased region" description="Low complexity" evidence="1">
    <location>
        <begin position="970"/>
        <end position="980"/>
    </location>
</feature>
<feature type="compositionally biased region" description="Polar residues" evidence="1">
    <location>
        <begin position="157"/>
        <end position="182"/>
    </location>
</feature>
<dbReference type="Proteomes" id="UP000005627">
    <property type="component" value="Chromosome 4"/>
</dbReference>
<dbReference type="GO" id="GO:2000397">
    <property type="term" value="P:positive regulation of ubiquitin-dependent endocytosis"/>
    <property type="evidence" value="ECO:0007669"/>
    <property type="project" value="EnsemblFungi"/>
</dbReference>
<name>G8ZSZ0_TORDE</name>
<organism evidence="3 4">
    <name type="scientific">Torulaspora delbrueckii</name>
    <name type="common">Yeast</name>
    <name type="synonym">Candida colliculosa</name>
    <dbReference type="NCBI Taxonomy" id="4950"/>
    <lineage>
        <taxon>Eukaryota</taxon>
        <taxon>Fungi</taxon>
        <taxon>Dikarya</taxon>
        <taxon>Ascomycota</taxon>
        <taxon>Saccharomycotina</taxon>
        <taxon>Saccharomycetes</taxon>
        <taxon>Saccharomycetales</taxon>
        <taxon>Saccharomycetaceae</taxon>
        <taxon>Torulaspora</taxon>
    </lineage>
</organism>
<dbReference type="OrthoDB" id="2238745at2759"/>
<feature type="region of interest" description="Disordered" evidence="1">
    <location>
        <begin position="949"/>
        <end position="1018"/>
    </location>
</feature>
<feature type="region of interest" description="Disordered" evidence="1">
    <location>
        <begin position="820"/>
        <end position="858"/>
    </location>
</feature>
<dbReference type="GO" id="GO:0005769">
    <property type="term" value="C:early endosome"/>
    <property type="evidence" value="ECO:0007669"/>
    <property type="project" value="EnsemblFungi"/>
</dbReference>
<dbReference type="InterPro" id="IPR011021">
    <property type="entry name" value="Arrestin-like_N"/>
</dbReference>
<evidence type="ECO:0000259" key="2">
    <source>
        <dbReference type="SMART" id="SM01017"/>
    </source>
</evidence>
<dbReference type="KEGG" id="tdl:TDEL_0D01500"/>
<dbReference type="STRING" id="1076872.G8ZSZ0"/>
<dbReference type="InterPro" id="IPR014752">
    <property type="entry name" value="Arrestin-like_C"/>
</dbReference>
<dbReference type="GO" id="GO:0051453">
    <property type="term" value="P:regulation of intracellular pH"/>
    <property type="evidence" value="ECO:0007669"/>
    <property type="project" value="EnsemblFungi"/>
</dbReference>
<dbReference type="SMART" id="SM01017">
    <property type="entry name" value="Arrestin_C"/>
    <property type="match status" value="1"/>
</dbReference>
<dbReference type="GO" id="GO:0030674">
    <property type="term" value="F:protein-macromolecule adaptor activity"/>
    <property type="evidence" value="ECO:0007669"/>
    <property type="project" value="TreeGrafter"/>
</dbReference>
<proteinExistence type="predicted"/>
<dbReference type="SUPFAM" id="SSF81296">
    <property type="entry name" value="E set domains"/>
    <property type="match status" value="1"/>
</dbReference>
<dbReference type="InParanoid" id="G8ZSZ0"/>
<feature type="compositionally biased region" description="Polar residues" evidence="1">
    <location>
        <begin position="849"/>
        <end position="858"/>
    </location>
</feature>
<dbReference type="Gene3D" id="2.60.40.640">
    <property type="match status" value="2"/>
</dbReference>
<dbReference type="GeneID" id="11502169"/>
<evidence type="ECO:0000256" key="1">
    <source>
        <dbReference type="SAM" id="MobiDB-lite"/>
    </source>
</evidence>
<evidence type="ECO:0000313" key="3">
    <source>
        <dbReference type="EMBL" id="CCE91734.1"/>
    </source>
</evidence>
<dbReference type="PANTHER" id="PTHR11188">
    <property type="entry name" value="ARRESTIN DOMAIN CONTAINING PROTEIN"/>
    <property type="match status" value="1"/>
</dbReference>